<reference evidence="1" key="1">
    <citation type="journal article" date="2011" name="PLoS ONE">
        <title>The entomopathogenic bacterial endosymbionts xenorhabdus and photorhabdus: convergent lifestyles from divergent genomes.</title>
        <authorList>
            <person name="Chaston J.M."/>
            <person name="Suen G."/>
            <person name="Tucker S.L."/>
            <person name="Andersen A.W."/>
            <person name="Bhasin A."/>
            <person name="Bode E."/>
            <person name="Bode H.B."/>
            <person name="Brachmann A.O."/>
            <person name="Cowles C.E."/>
            <person name="Cowles K.N."/>
            <person name="Darby C."/>
            <person name="de Leon L."/>
            <person name="Drace K."/>
            <person name="Du Z."/>
            <person name="Givaudan A."/>
            <person name="Herbert Tran E.E."/>
            <person name="Jewell K.A."/>
            <person name="Knack J.J."/>
            <person name="Krasomil-Osterfeld K.C."/>
            <person name="Kukor R."/>
            <person name="Lanois A."/>
            <person name="Latreille P."/>
            <person name="Leimgruber N.K."/>
            <person name="Lipke C.M."/>
            <person name="Liu R."/>
            <person name="Lu X."/>
            <person name="Martens E.C."/>
            <person name="Marri P.R."/>
            <person name="Medigue C."/>
            <person name="Menard M.L."/>
            <person name="Miller N.M."/>
            <person name="Morales-Soto N."/>
            <person name="Norton S."/>
            <person name="Ogier J.C."/>
            <person name="Orchard S.S."/>
            <person name="Park D."/>
            <person name="Park Y."/>
            <person name="Qurollo B.A."/>
            <person name="Sugar D.R."/>
            <person name="Richards G.R."/>
            <person name="Rouy Z."/>
            <person name="Slominski B."/>
            <person name="Slominski K."/>
            <person name="Snyder H."/>
            <person name="Tjaden B.C."/>
            <person name="van der Hoeven R."/>
            <person name="Welch R.D."/>
            <person name="Wheeler C."/>
            <person name="Xiang B."/>
            <person name="Barbazuk B."/>
            <person name="Gaudriault S."/>
            <person name="Goodner B."/>
            <person name="Slater S.C."/>
            <person name="Forst S."/>
            <person name="Goldman B.S."/>
            <person name="Goodrich-Blair H."/>
        </authorList>
    </citation>
    <scope>NUCLEOTIDE SEQUENCE [LARGE SCALE GENOMIC DNA]</scope>
    <source>
        <strain evidence="1">SS-2004</strain>
    </source>
</reference>
<dbReference type="HOGENOM" id="CLU_3335036_0_0_6"/>
<evidence type="ECO:0000313" key="2">
    <source>
        <dbReference type="Proteomes" id="UP000002045"/>
    </source>
</evidence>
<proteinExistence type="predicted"/>
<organism evidence="1 2">
    <name type="scientific">Xenorhabdus bovienii (strain SS-2004)</name>
    <name type="common">Xenorhabdus nematophila subsp. bovienii</name>
    <dbReference type="NCBI Taxonomy" id="406818"/>
    <lineage>
        <taxon>Bacteria</taxon>
        <taxon>Pseudomonadati</taxon>
        <taxon>Pseudomonadota</taxon>
        <taxon>Gammaproteobacteria</taxon>
        <taxon>Enterobacterales</taxon>
        <taxon>Morganellaceae</taxon>
        <taxon>Xenorhabdus</taxon>
    </lineage>
</organism>
<accession>D3V6B4</accession>
<dbReference type="AlphaFoldDB" id="D3V6B4"/>
<dbReference type="EMBL" id="FN667741">
    <property type="protein sequence ID" value="CBJ83193.1"/>
    <property type="molecule type" value="Genomic_DNA"/>
</dbReference>
<dbReference type="Proteomes" id="UP000002045">
    <property type="component" value="Chromosome"/>
</dbReference>
<gene>
    <name evidence="1" type="ordered locus">XBJ1_4081</name>
</gene>
<sequence length="38" mass="4597">MTVQLEENFNLYLPIHHTHNHITGYFICRTILTITRKK</sequence>
<evidence type="ECO:0000313" key="1">
    <source>
        <dbReference type="EMBL" id="CBJ83193.1"/>
    </source>
</evidence>
<dbReference type="KEGG" id="xbo:XBJ1_4081"/>
<name>D3V6B4_XENBS</name>
<protein>
    <submittedName>
        <fullName evidence="1">Uncharacterized protein</fullName>
    </submittedName>
</protein>